<name>A0A3M0K501_HIRRU</name>
<dbReference type="AlphaFoldDB" id="A0A3M0K501"/>
<reference evidence="2 3" key="1">
    <citation type="submission" date="2018-07" db="EMBL/GenBank/DDBJ databases">
        <title>A high quality draft genome assembly of the barn swallow (H. rustica rustica).</title>
        <authorList>
            <person name="Formenti G."/>
            <person name="Chiara M."/>
            <person name="Poveda L."/>
            <person name="Francoijs K.-J."/>
            <person name="Bonisoli-Alquati A."/>
            <person name="Canova L."/>
            <person name="Gianfranceschi L."/>
            <person name="Horner D.S."/>
            <person name="Saino N."/>
        </authorList>
    </citation>
    <scope>NUCLEOTIDE SEQUENCE [LARGE SCALE GENOMIC DNA]</scope>
    <source>
        <strain evidence="2">Chelidonia</strain>
        <tissue evidence="2">Blood</tissue>
    </source>
</reference>
<dbReference type="Proteomes" id="UP000269221">
    <property type="component" value="Unassembled WGS sequence"/>
</dbReference>
<keyword evidence="3" id="KW-1185">Reference proteome</keyword>
<evidence type="ECO:0000313" key="3">
    <source>
        <dbReference type="Proteomes" id="UP000269221"/>
    </source>
</evidence>
<evidence type="ECO:0000313" key="2">
    <source>
        <dbReference type="EMBL" id="RMC08272.1"/>
    </source>
</evidence>
<feature type="region of interest" description="Disordered" evidence="1">
    <location>
        <begin position="27"/>
        <end position="53"/>
    </location>
</feature>
<organism evidence="2 3">
    <name type="scientific">Hirundo rustica rustica</name>
    <dbReference type="NCBI Taxonomy" id="333673"/>
    <lineage>
        <taxon>Eukaryota</taxon>
        <taxon>Metazoa</taxon>
        <taxon>Chordata</taxon>
        <taxon>Craniata</taxon>
        <taxon>Vertebrata</taxon>
        <taxon>Euteleostomi</taxon>
        <taxon>Archelosauria</taxon>
        <taxon>Archosauria</taxon>
        <taxon>Dinosauria</taxon>
        <taxon>Saurischia</taxon>
        <taxon>Theropoda</taxon>
        <taxon>Coelurosauria</taxon>
        <taxon>Aves</taxon>
        <taxon>Neognathae</taxon>
        <taxon>Neoaves</taxon>
        <taxon>Telluraves</taxon>
        <taxon>Australaves</taxon>
        <taxon>Passeriformes</taxon>
        <taxon>Sylvioidea</taxon>
        <taxon>Hirundinidae</taxon>
        <taxon>Hirundo</taxon>
    </lineage>
</organism>
<evidence type="ECO:0000256" key="1">
    <source>
        <dbReference type="SAM" id="MobiDB-lite"/>
    </source>
</evidence>
<gene>
    <name evidence="2" type="ORF">DUI87_14513</name>
</gene>
<comment type="caution">
    <text evidence="2">The sequence shown here is derived from an EMBL/GenBank/DDBJ whole genome shotgun (WGS) entry which is preliminary data.</text>
</comment>
<dbReference type="EMBL" id="QRBI01000117">
    <property type="protein sequence ID" value="RMC08272.1"/>
    <property type="molecule type" value="Genomic_DNA"/>
</dbReference>
<sequence>MLWEEEEEEEEEDWLPLKPKDVTCWTPRGLTPPGVANAKSDPSKPPPERQKGRDCFQNSLVTTTSVKRWHPENIPSPCVCQAIPQQTDKWDGICCSNIDRQTNISL</sequence>
<proteinExistence type="predicted"/>
<protein>
    <submittedName>
        <fullName evidence="2">Uncharacterized protein</fullName>
    </submittedName>
</protein>
<accession>A0A3M0K501</accession>